<feature type="region of interest" description="Disordered" evidence="1">
    <location>
        <begin position="109"/>
        <end position="131"/>
    </location>
</feature>
<dbReference type="EMBL" id="JAENIG010000001">
    <property type="protein sequence ID" value="MBK1853460.1"/>
    <property type="molecule type" value="Genomic_DNA"/>
</dbReference>
<gene>
    <name evidence="2" type="ORF">JIN83_00660</name>
</gene>
<dbReference type="Proteomes" id="UP000634206">
    <property type="component" value="Unassembled WGS sequence"/>
</dbReference>
<evidence type="ECO:0000313" key="2">
    <source>
        <dbReference type="EMBL" id="MBK1853460.1"/>
    </source>
</evidence>
<feature type="compositionally biased region" description="Polar residues" evidence="1">
    <location>
        <begin position="197"/>
        <end position="206"/>
    </location>
</feature>
<proteinExistence type="predicted"/>
<reference evidence="2" key="1">
    <citation type="submission" date="2021-01" db="EMBL/GenBank/DDBJ databases">
        <title>Modified the classification status of verrucomicrobia.</title>
        <authorList>
            <person name="Feng X."/>
        </authorList>
    </citation>
    <scope>NUCLEOTIDE SEQUENCE</scope>
    <source>
        <strain evidence="2">5K15</strain>
    </source>
</reference>
<protein>
    <submittedName>
        <fullName evidence="2">Uncharacterized protein</fullName>
    </submittedName>
</protein>
<feature type="compositionally biased region" description="Low complexity" evidence="1">
    <location>
        <begin position="109"/>
        <end position="128"/>
    </location>
</feature>
<dbReference type="AlphaFoldDB" id="A0AAE2S942"/>
<name>A0AAE2S942_9BACT</name>
<organism evidence="2 3">
    <name type="scientific">Oceaniferula flava</name>
    <dbReference type="NCBI Taxonomy" id="2800421"/>
    <lineage>
        <taxon>Bacteria</taxon>
        <taxon>Pseudomonadati</taxon>
        <taxon>Verrucomicrobiota</taxon>
        <taxon>Verrucomicrobiia</taxon>
        <taxon>Verrucomicrobiales</taxon>
        <taxon>Verrucomicrobiaceae</taxon>
        <taxon>Oceaniferula</taxon>
    </lineage>
</organism>
<keyword evidence="3" id="KW-1185">Reference proteome</keyword>
<evidence type="ECO:0000256" key="1">
    <source>
        <dbReference type="SAM" id="MobiDB-lite"/>
    </source>
</evidence>
<feature type="region of interest" description="Disordered" evidence="1">
    <location>
        <begin position="197"/>
        <end position="223"/>
    </location>
</feature>
<comment type="caution">
    <text evidence="2">The sequence shown here is derived from an EMBL/GenBank/DDBJ whole genome shotgun (WGS) entry which is preliminary data.</text>
</comment>
<evidence type="ECO:0000313" key="3">
    <source>
        <dbReference type="Proteomes" id="UP000634206"/>
    </source>
</evidence>
<dbReference type="RefSeq" id="WP_309488057.1">
    <property type="nucleotide sequence ID" value="NZ_JAENIG010000001.1"/>
</dbReference>
<accession>A0AAE2S942</accession>
<sequence length="223" mass="24194">MTIQSSIALLLISITLPLISSCDQVDQLVNKFKTEEAKATISEEELAKSDAAAAKYLEILERVPVILSKVNGEKSAFHARKQLDEVAHEIDQVVLDLVELDGAPTTLLSTDLSAGSHSGSSNSSSDDGIMATRKTPTIAGAIHWHIREENQEAYKQRAMRVAQRIQSHIHRIAKATDRSPVAFDVVMDGVLTMASTRKNTGSSSYPGVSPMPEGWMPLGLSEE</sequence>